<name>A0A399RCC0_9PROT</name>
<evidence type="ECO:0000313" key="4">
    <source>
        <dbReference type="Proteomes" id="UP000265845"/>
    </source>
</evidence>
<dbReference type="CDD" id="cd03801">
    <property type="entry name" value="GT4_PimA-like"/>
    <property type="match status" value="1"/>
</dbReference>
<dbReference type="OrthoDB" id="9790710at2"/>
<dbReference type="SUPFAM" id="SSF53756">
    <property type="entry name" value="UDP-Glycosyltransferase/glycogen phosphorylase"/>
    <property type="match status" value="1"/>
</dbReference>
<evidence type="ECO:0000313" key="3">
    <source>
        <dbReference type="EMBL" id="RIJ29196.1"/>
    </source>
</evidence>
<dbReference type="Proteomes" id="UP000265845">
    <property type="component" value="Unassembled WGS sequence"/>
</dbReference>
<keyword evidence="2 3" id="KW-0808">Transferase</keyword>
<accession>A0A399RCC0</accession>
<comment type="caution">
    <text evidence="3">The sequence shown here is derived from an EMBL/GenBank/DDBJ whole genome shotgun (WGS) entry which is preliminary data.</text>
</comment>
<dbReference type="GO" id="GO:0016757">
    <property type="term" value="F:glycosyltransferase activity"/>
    <property type="evidence" value="ECO:0007669"/>
    <property type="project" value="UniProtKB-KW"/>
</dbReference>
<evidence type="ECO:0000256" key="1">
    <source>
        <dbReference type="ARBA" id="ARBA00022676"/>
    </source>
</evidence>
<keyword evidence="4" id="KW-1185">Reference proteome</keyword>
<reference evidence="3 4" key="1">
    <citation type="submission" date="2018-08" db="EMBL/GenBank/DDBJ databases">
        <title>Henriciella mobilis sp. nov., isolated from seawater.</title>
        <authorList>
            <person name="Cheng H."/>
            <person name="Wu Y.-H."/>
            <person name="Xu X.-W."/>
            <person name="Guo L.-L."/>
        </authorList>
    </citation>
    <scope>NUCLEOTIDE SEQUENCE [LARGE SCALE GENOMIC DNA]</scope>
    <source>
        <strain evidence="3 4">CCUG67844</strain>
    </source>
</reference>
<dbReference type="Gene3D" id="3.40.50.2000">
    <property type="entry name" value="Glycogen Phosphorylase B"/>
    <property type="match status" value="2"/>
</dbReference>
<dbReference type="PANTHER" id="PTHR12526:SF510">
    <property type="entry name" value="D-INOSITOL 3-PHOSPHATE GLYCOSYLTRANSFERASE"/>
    <property type="match status" value="1"/>
</dbReference>
<dbReference type="AlphaFoldDB" id="A0A399RCC0"/>
<protein>
    <submittedName>
        <fullName evidence="3">Glycosyltransferase</fullName>
    </submittedName>
</protein>
<evidence type="ECO:0000256" key="2">
    <source>
        <dbReference type="ARBA" id="ARBA00022679"/>
    </source>
</evidence>
<dbReference type="Pfam" id="PF13692">
    <property type="entry name" value="Glyco_trans_1_4"/>
    <property type="match status" value="1"/>
</dbReference>
<proteinExistence type="predicted"/>
<sequence>MSSARRKEYILAGKAIVIQMGARRNYAVPAALAKVGRLEALYTDLAGTSGVGLLARALANTPLPARLRAPLARLGSRMPPEYVRPFTHTFDRASLLYEWGKFRTPDDRGRVLARRQFNAAWSKAMLAKGFGDATHVYAMMSGQTLEADAFLEKAKEAGLKIVADVTIAPSYERIVDAEYAANPGWGRPVVSYRSAMGSDNPAYPRMMTLADRFLCASPFVANDLINNWGADPETVWVEPYTLHPSWLELVNVPVEGRVLFPGSADLRKGIHYFARAASILRDRNRKFEFRVVGDVSDEVRYHVETTHLNFQGRLTRGQMVEEYERADVVALPTLAEGSAGVTYEALACGIPVITTFAAGSRVKDGVSGIIIPVGDPEALADAIEDIVRHREKRNRFASAARASMKSMAWDTYPDRLVKAVFADAKINM</sequence>
<keyword evidence="1" id="KW-0328">Glycosyltransferase</keyword>
<dbReference type="PANTHER" id="PTHR12526">
    <property type="entry name" value="GLYCOSYLTRANSFERASE"/>
    <property type="match status" value="1"/>
</dbReference>
<organism evidence="3 4">
    <name type="scientific">Henriciella algicola</name>
    <dbReference type="NCBI Taxonomy" id="1608422"/>
    <lineage>
        <taxon>Bacteria</taxon>
        <taxon>Pseudomonadati</taxon>
        <taxon>Pseudomonadota</taxon>
        <taxon>Alphaproteobacteria</taxon>
        <taxon>Hyphomonadales</taxon>
        <taxon>Hyphomonadaceae</taxon>
        <taxon>Henriciella</taxon>
    </lineage>
</organism>
<gene>
    <name evidence="3" type="ORF">D1222_12655</name>
</gene>
<dbReference type="RefSeq" id="WP_119454610.1">
    <property type="nucleotide sequence ID" value="NZ_QWGA01000007.1"/>
</dbReference>
<dbReference type="EMBL" id="QWGA01000007">
    <property type="protein sequence ID" value="RIJ29196.1"/>
    <property type="molecule type" value="Genomic_DNA"/>
</dbReference>